<feature type="region of interest" description="Disordered" evidence="1">
    <location>
        <begin position="184"/>
        <end position="222"/>
    </location>
</feature>
<evidence type="ECO:0000256" key="1">
    <source>
        <dbReference type="SAM" id="MobiDB-lite"/>
    </source>
</evidence>
<dbReference type="VEuPathDB" id="AmoebaDB:ACA1_072500"/>
<dbReference type="Gene3D" id="1.25.40.10">
    <property type="entry name" value="Tetratricopeptide repeat domain"/>
    <property type="match status" value="2"/>
</dbReference>
<evidence type="ECO:0000313" key="4">
    <source>
        <dbReference type="Proteomes" id="UP000011083"/>
    </source>
</evidence>
<dbReference type="RefSeq" id="XP_004353146.1">
    <property type="nucleotide sequence ID" value="XM_004353094.1"/>
</dbReference>
<organism evidence="3 4">
    <name type="scientific">Acanthamoeba castellanii (strain ATCC 30010 / Neff)</name>
    <dbReference type="NCBI Taxonomy" id="1257118"/>
    <lineage>
        <taxon>Eukaryota</taxon>
        <taxon>Amoebozoa</taxon>
        <taxon>Discosea</taxon>
        <taxon>Longamoebia</taxon>
        <taxon>Centramoebida</taxon>
        <taxon>Acanthamoebidae</taxon>
        <taxon>Acanthamoeba</taxon>
    </lineage>
</organism>
<protein>
    <submittedName>
        <fullName evidence="3">Fbox domain containing protein</fullName>
    </submittedName>
</protein>
<reference evidence="3 4" key="1">
    <citation type="journal article" date="2013" name="Genome Biol.">
        <title>Genome of Acanthamoeba castellanii highlights extensive lateral gene transfer and early evolution of tyrosine kinase signaling.</title>
        <authorList>
            <person name="Clarke M."/>
            <person name="Lohan A.J."/>
            <person name="Liu B."/>
            <person name="Lagkouvardos I."/>
            <person name="Roy S."/>
            <person name="Zafar N."/>
            <person name="Bertelli C."/>
            <person name="Schilde C."/>
            <person name="Kianianmomeni A."/>
            <person name="Burglin T.R."/>
            <person name="Frech C."/>
            <person name="Turcotte B."/>
            <person name="Kopec K.O."/>
            <person name="Synnott J.M."/>
            <person name="Choo C."/>
            <person name="Paponov I."/>
            <person name="Finkler A."/>
            <person name="Soon Heng Tan C."/>
            <person name="Hutchins A.P."/>
            <person name="Weinmeier T."/>
            <person name="Rattei T."/>
            <person name="Chu J.S."/>
            <person name="Gimenez G."/>
            <person name="Irimia M."/>
            <person name="Rigden D.J."/>
            <person name="Fitzpatrick D.A."/>
            <person name="Lorenzo-Morales J."/>
            <person name="Bateman A."/>
            <person name="Chiu C.H."/>
            <person name="Tang P."/>
            <person name="Hegemann P."/>
            <person name="Fromm H."/>
            <person name="Raoult D."/>
            <person name="Greub G."/>
            <person name="Miranda-Saavedra D."/>
            <person name="Chen N."/>
            <person name="Nash P."/>
            <person name="Ginger M.L."/>
            <person name="Horn M."/>
            <person name="Schaap P."/>
            <person name="Caler L."/>
            <person name="Loftus B."/>
        </authorList>
    </citation>
    <scope>NUCLEOTIDE SEQUENCE [LARGE SCALE GENOMIC DNA]</scope>
    <source>
        <strain evidence="3 4">Neff</strain>
    </source>
</reference>
<proteinExistence type="predicted"/>
<sequence length="516" mass="59086">MWKRTWELLVQAPDLEEAGVEEGEEQALHKRKNGDAAGAEAEPFPLLELPIELILAVFEYLTVPALNAVRAAGCRLLTAVANDPSLWRAFYNRHRRYAAHSAVGSMVHVGEAEEEGDDGGCWRGSPGIDRADVKRFGWRQLAITLMKRRCFQCGAQPSFVVFLDNTRKCQKCISTEKLRREVEETKRWELKHQQPQQSEDEDKGNEHEDNVEQQAKRMKTTLCTEESKQKRRAVKVSRRLTRLGALLGEAGKHADAETLLLEVLTRDIALHGESSLVVANDYHNLAHLCKLRSNTFVYVRDEKIKICRRGMDYIAEAVRVYEKYLAETVVRRRRRMPAEESNELLLRIGDCLCMLAGYLCTTSTHLTFAHKLEAEQSALRFLEKAMAVYVKMGDERGLAEAYRISAGIFADTHHQDKAKAIDYLQRSLALVDKIFGRESVQAADIMQKFGYMYWNWDRESVPGLEKSLEWHQKELEIRGKVMGLTHPITKRTREDVYIILDRLGRLPTCLLKKANM</sequence>
<gene>
    <name evidence="3" type="ORF">ACA1_072500</name>
</gene>
<dbReference type="KEGG" id="acan:ACA1_072500"/>
<keyword evidence="4" id="KW-1185">Reference proteome</keyword>
<accession>L8HFX9</accession>
<dbReference type="PROSITE" id="PS50181">
    <property type="entry name" value="FBOX"/>
    <property type="match status" value="1"/>
</dbReference>
<dbReference type="AlphaFoldDB" id="L8HFX9"/>
<dbReference type="Gene3D" id="1.20.1280.50">
    <property type="match status" value="1"/>
</dbReference>
<evidence type="ECO:0000259" key="2">
    <source>
        <dbReference type="PROSITE" id="PS50181"/>
    </source>
</evidence>
<dbReference type="Pfam" id="PF12937">
    <property type="entry name" value="F-box-like"/>
    <property type="match status" value="1"/>
</dbReference>
<name>L8HFX9_ACACF</name>
<dbReference type="EMBL" id="KB007857">
    <property type="protein sequence ID" value="ELR23618.1"/>
    <property type="molecule type" value="Genomic_DNA"/>
</dbReference>
<dbReference type="OrthoDB" id="6141386at2759"/>
<dbReference type="SUPFAM" id="SSF81383">
    <property type="entry name" value="F-box domain"/>
    <property type="match status" value="1"/>
</dbReference>
<dbReference type="Proteomes" id="UP000011083">
    <property type="component" value="Unassembled WGS sequence"/>
</dbReference>
<dbReference type="GeneID" id="14924599"/>
<dbReference type="InterPro" id="IPR001810">
    <property type="entry name" value="F-box_dom"/>
</dbReference>
<dbReference type="InterPro" id="IPR011990">
    <property type="entry name" value="TPR-like_helical_dom_sf"/>
</dbReference>
<feature type="domain" description="F-box" evidence="2">
    <location>
        <begin position="43"/>
        <end position="90"/>
    </location>
</feature>
<dbReference type="InterPro" id="IPR036047">
    <property type="entry name" value="F-box-like_dom_sf"/>
</dbReference>
<evidence type="ECO:0000313" key="3">
    <source>
        <dbReference type="EMBL" id="ELR23618.1"/>
    </source>
</evidence>